<reference evidence="2 3" key="1">
    <citation type="submission" date="2024-01" db="EMBL/GenBank/DDBJ databases">
        <title>Genome assemblies of Stephania.</title>
        <authorList>
            <person name="Yang L."/>
        </authorList>
    </citation>
    <scope>NUCLEOTIDE SEQUENCE [LARGE SCALE GENOMIC DNA]</scope>
    <source>
        <strain evidence="2">QJT</strain>
        <tissue evidence="2">Leaf</tissue>
    </source>
</reference>
<organism evidence="2 3">
    <name type="scientific">Stephania japonica</name>
    <dbReference type="NCBI Taxonomy" id="461633"/>
    <lineage>
        <taxon>Eukaryota</taxon>
        <taxon>Viridiplantae</taxon>
        <taxon>Streptophyta</taxon>
        <taxon>Embryophyta</taxon>
        <taxon>Tracheophyta</taxon>
        <taxon>Spermatophyta</taxon>
        <taxon>Magnoliopsida</taxon>
        <taxon>Ranunculales</taxon>
        <taxon>Menispermaceae</taxon>
        <taxon>Menispermoideae</taxon>
        <taxon>Cissampelideae</taxon>
        <taxon>Stephania</taxon>
    </lineage>
</organism>
<proteinExistence type="predicted"/>
<feature type="transmembrane region" description="Helical" evidence="1">
    <location>
        <begin position="12"/>
        <end position="32"/>
    </location>
</feature>
<evidence type="ECO:0000256" key="1">
    <source>
        <dbReference type="SAM" id="Phobius"/>
    </source>
</evidence>
<keyword evidence="3" id="KW-1185">Reference proteome</keyword>
<keyword evidence="1" id="KW-0472">Membrane</keyword>
<sequence>MKTGRNSAFSDPINTTSVVVLAVLIMLFFTVLSEASRRTPSRTASTTPSVLLVPPLAHRDIVPLHPRNPHYPIMSPPPPPNGHPHYRYRTLSAPPPPDPIGVGWLHGPPTMPPMKSWRHTYRATVPSDKVLVVLAPYVNTHGAEAVPCAIQTTYTIF</sequence>
<accession>A0AAP0F5X5</accession>
<name>A0AAP0F5X5_9MAGN</name>
<dbReference type="EMBL" id="JBBNAE010000008">
    <property type="protein sequence ID" value="KAK9103158.1"/>
    <property type="molecule type" value="Genomic_DNA"/>
</dbReference>
<keyword evidence="1" id="KW-0812">Transmembrane</keyword>
<dbReference type="AlphaFoldDB" id="A0AAP0F5X5"/>
<evidence type="ECO:0000313" key="3">
    <source>
        <dbReference type="Proteomes" id="UP001417504"/>
    </source>
</evidence>
<protein>
    <submittedName>
        <fullName evidence="2">Uncharacterized protein</fullName>
    </submittedName>
</protein>
<dbReference type="Proteomes" id="UP001417504">
    <property type="component" value="Unassembled WGS sequence"/>
</dbReference>
<evidence type="ECO:0000313" key="2">
    <source>
        <dbReference type="EMBL" id="KAK9103158.1"/>
    </source>
</evidence>
<gene>
    <name evidence="2" type="ORF">Sjap_020412</name>
</gene>
<comment type="caution">
    <text evidence="2">The sequence shown here is derived from an EMBL/GenBank/DDBJ whole genome shotgun (WGS) entry which is preliminary data.</text>
</comment>
<keyword evidence="1" id="KW-1133">Transmembrane helix</keyword>